<evidence type="ECO:0000259" key="2">
    <source>
        <dbReference type="PROSITE" id="PS50891"/>
    </source>
</evidence>
<organism evidence="3 4">
    <name type="scientific">Phaseolus coccineus</name>
    <name type="common">Scarlet runner bean</name>
    <name type="synonym">Phaseolus multiflorus</name>
    <dbReference type="NCBI Taxonomy" id="3886"/>
    <lineage>
        <taxon>Eukaryota</taxon>
        <taxon>Viridiplantae</taxon>
        <taxon>Streptophyta</taxon>
        <taxon>Embryophyta</taxon>
        <taxon>Tracheophyta</taxon>
        <taxon>Spermatophyta</taxon>
        <taxon>Magnoliopsida</taxon>
        <taxon>eudicotyledons</taxon>
        <taxon>Gunneridae</taxon>
        <taxon>Pentapetalae</taxon>
        <taxon>rosids</taxon>
        <taxon>fabids</taxon>
        <taxon>Fabales</taxon>
        <taxon>Fabaceae</taxon>
        <taxon>Papilionoideae</taxon>
        <taxon>50 kb inversion clade</taxon>
        <taxon>NPAAA clade</taxon>
        <taxon>indigoferoid/millettioid clade</taxon>
        <taxon>Phaseoleae</taxon>
        <taxon>Phaseolus</taxon>
    </lineage>
</organism>
<proteinExistence type="inferred from homology"/>
<reference evidence="3 4" key="1">
    <citation type="submission" date="2024-01" db="EMBL/GenBank/DDBJ databases">
        <title>The genomes of 5 underutilized Papilionoideae crops provide insights into root nodulation and disease resistanc.</title>
        <authorList>
            <person name="Jiang F."/>
        </authorList>
    </citation>
    <scope>NUCLEOTIDE SEQUENCE [LARGE SCALE GENOMIC DNA]</scope>
    <source>
        <strain evidence="3">JINMINGXINNONG_FW02</strain>
        <tissue evidence="3">Leaves</tissue>
    </source>
</reference>
<evidence type="ECO:0000313" key="3">
    <source>
        <dbReference type="EMBL" id="KAK7347232.1"/>
    </source>
</evidence>
<comment type="caution">
    <text evidence="3">The sequence shown here is derived from an EMBL/GenBank/DDBJ whole genome shotgun (WGS) entry which is preliminary data.</text>
</comment>
<evidence type="ECO:0000256" key="1">
    <source>
        <dbReference type="ARBA" id="ARBA00005474"/>
    </source>
</evidence>
<feature type="domain" description="LOB" evidence="2">
    <location>
        <begin position="46"/>
        <end position="147"/>
    </location>
</feature>
<sequence length="335" mass="38000">MSLHLLFYWVFPCPPDPLVNKACYQSSSLNIAGGDSRMTLKGGTTQACAACKHQRRKCTSECVLAPYFPADQPKIFLNVHKLFGVSNIVKILKILEPNQKKIAMDSIIIQANYRDKYPVHGCWEEICRLQYQIWLAEEELHAVYQQLEICRHQQQQQQQLHHHHQGPSMPDDVTSQLELGMTPCTNNNALPLFNHHTPQPNTYNNNVTALSVSQQHSYSNSNSLDYSSLYLDSKDNAINPLWVQYPCSNNDNSVGMQTPLVSSQPLAIQQNVVEDYVDMPPIFDSVDDRQSYIYSKEPYESSSEESLKDIRKCTDHVSENELKSAAACFSLTSVN</sequence>
<gene>
    <name evidence="3" type="ORF">VNO80_21759</name>
</gene>
<dbReference type="AlphaFoldDB" id="A0AAN9M3N4"/>
<dbReference type="InterPro" id="IPR004883">
    <property type="entry name" value="LOB"/>
</dbReference>
<name>A0AAN9M3N4_PHACN</name>
<dbReference type="PANTHER" id="PTHR31301:SF21">
    <property type="entry name" value="LOB DOMAIN-CONTAINING PROTEIN 27-RELATED"/>
    <property type="match status" value="1"/>
</dbReference>
<accession>A0AAN9M3N4</accession>
<dbReference type="EMBL" id="JAYMYR010000008">
    <property type="protein sequence ID" value="KAK7347232.1"/>
    <property type="molecule type" value="Genomic_DNA"/>
</dbReference>
<protein>
    <recommendedName>
        <fullName evidence="2">LOB domain-containing protein</fullName>
    </recommendedName>
</protein>
<dbReference type="Pfam" id="PF03195">
    <property type="entry name" value="LOB"/>
    <property type="match status" value="1"/>
</dbReference>
<dbReference type="PANTHER" id="PTHR31301">
    <property type="entry name" value="LOB DOMAIN-CONTAINING PROTEIN 4-RELATED"/>
    <property type="match status" value="1"/>
</dbReference>
<dbReference type="Proteomes" id="UP001374584">
    <property type="component" value="Unassembled WGS sequence"/>
</dbReference>
<keyword evidence="4" id="KW-1185">Reference proteome</keyword>
<comment type="similarity">
    <text evidence="1">Belongs to the LOB domain-containing protein family.</text>
</comment>
<evidence type="ECO:0000313" key="4">
    <source>
        <dbReference type="Proteomes" id="UP001374584"/>
    </source>
</evidence>
<dbReference type="PROSITE" id="PS50891">
    <property type="entry name" value="LOB"/>
    <property type="match status" value="1"/>
</dbReference>